<evidence type="ECO:0000256" key="6">
    <source>
        <dbReference type="ARBA" id="ARBA00022857"/>
    </source>
</evidence>
<dbReference type="GO" id="GO:0005789">
    <property type="term" value="C:endoplasmic reticulum membrane"/>
    <property type="evidence" value="ECO:0007669"/>
    <property type="project" value="TreeGrafter"/>
</dbReference>
<dbReference type="GO" id="GO:0006666">
    <property type="term" value="P:3-keto-sphinganine metabolic process"/>
    <property type="evidence" value="ECO:0007669"/>
    <property type="project" value="InterPro"/>
</dbReference>
<comment type="pathway">
    <text evidence="2">Lipid metabolism; sphingolipid metabolism.</text>
</comment>
<comment type="function">
    <text evidence="11">Catalyzes the reduction of 3'-oxosphinganine (3-ketodihydrosphingosine/KDS) to sphinganine (dihydrosphingosine/DHS), the second step of de novo sphingolipid biosynthesis.</text>
</comment>
<dbReference type="Proteomes" id="UP000267251">
    <property type="component" value="Unassembled WGS sequence"/>
</dbReference>
<evidence type="ECO:0000256" key="2">
    <source>
        <dbReference type="ARBA" id="ARBA00004760"/>
    </source>
</evidence>
<dbReference type="FunFam" id="3.40.50.720:FF:000468">
    <property type="entry name" value="Short-chain dehydrogenase, putative"/>
    <property type="match status" value="1"/>
</dbReference>
<keyword evidence="8" id="KW-0560">Oxidoreductase</keyword>
<dbReference type="OrthoDB" id="10267115at2759"/>
<comment type="subcellular location">
    <subcellularLocation>
        <location evidence="1">Endoplasmic reticulum</location>
    </subcellularLocation>
</comment>
<keyword evidence="5" id="KW-0256">Endoplasmic reticulum</keyword>
<sequence length="311" mass="34240">MPSSFQPKGKHCIVTGGNQGLGRSVGLELAKLGAHVTIVARNEDLLRSTTAELEEMRLEENQRFEWVSADLTNKEKAIEAIRTSEERHGSIPDYVFLCAGASFPGMFVEQDADELASNMSIVYHTALYTSHAAIRRMVEGGKPKGCKIIFVASVLSFMGIVGYSGYCASKYALRGLADVLRNEMLMYGIDIHIYFPGNMLTKGYERENLTKPDITKRIEGADEGITADVAAKALIQGVNRGHYQITSDPIGMLLRSSVGGVVPSHWPILDFALGVIGTLILSPWRLVIDYMSRKEGQRQEQAAEITRKLSQ</sequence>
<gene>
    <name evidence="14" type="ORF">BJ684DRAFT_19247</name>
</gene>
<dbReference type="EMBL" id="KZ987848">
    <property type="protein sequence ID" value="RKP14342.1"/>
    <property type="molecule type" value="Genomic_DNA"/>
</dbReference>
<dbReference type="GO" id="GO:0030148">
    <property type="term" value="P:sphingolipid biosynthetic process"/>
    <property type="evidence" value="ECO:0007669"/>
    <property type="project" value="InterPro"/>
</dbReference>
<comment type="catalytic activity">
    <reaction evidence="12">
        <text>sphinganine + NADP(+) = 3-oxosphinganine + NADPH + H(+)</text>
        <dbReference type="Rhea" id="RHEA:22640"/>
        <dbReference type="ChEBI" id="CHEBI:15378"/>
        <dbReference type="ChEBI" id="CHEBI:57783"/>
        <dbReference type="ChEBI" id="CHEBI:57817"/>
        <dbReference type="ChEBI" id="CHEBI:58299"/>
        <dbReference type="ChEBI" id="CHEBI:58349"/>
        <dbReference type="EC" id="1.1.1.102"/>
    </reaction>
    <physiologicalReaction direction="right-to-left" evidence="12">
        <dbReference type="Rhea" id="RHEA:22642"/>
    </physiologicalReaction>
</comment>
<keyword evidence="13" id="KW-0812">Transmembrane</keyword>
<name>A0A4P9Y6E0_9FUNG</name>
<evidence type="ECO:0000256" key="4">
    <source>
        <dbReference type="ARBA" id="ARBA00022741"/>
    </source>
</evidence>
<keyword evidence="15" id="KW-1185">Reference proteome</keyword>
<dbReference type="GO" id="GO:0047560">
    <property type="term" value="F:3-dehydrosphinganine reductase activity"/>
    <property type="evidence" value="ECO:0007669"/>
    <property type="project" value="UniProtKB-EC"/>
</dbReference>
<dbReference type="InterPro" id="IPR045022">
    <property type="entry name" value="KDSR-like"/>
</dbReference>
<dbReference type="GO" id="GO:0000166">
    <property type="term" value="F:nucleotide binding"/>
    <property type="evidence" value="ECO:0007669"/>
    <property type="project" value="UniProtKB-KW"/>
</dbReference>
<evidence type="ECO:0000256" key="3">
    <source>
        <dbReference type="ARBA" id="ARBA00004991"/>
    </source>
</evidence>
<evidence type="ECO:0000313" key="15">
    <source>
        <dbReference type="Proteomes" id="UP000267251"/>
    </source>
</evidence>
<evidence type="ECO:0000313" key="14">
    <source>
        <dbReference type="EMBL" id="RKP14342.1"/>
    </source>
</evidence>
<dbReference type="CDD" id="cd08939">
    <property type="entry name" value="KDSR-like_SDR_c"/>
    <property type="match status" value="1"/>
</dbReference>
<reference evidence="15" key="1">
    <citation type="journal article" date="2018" name="Nat. Microbiol.">
        <title>Leveraging single-cell genomics to expand the fungal tree of life.</title>
        <authorList>
            <person name="Ahrendt S.R."/>
            <person name="Quandt C.A."/>
            <person name="Ciobanu D."/>
            <person name="Clum A."/>
            <person name="Salamov A."/>
            <person name="Andreopoulos B."/>
            <person name="Cheng J.F."/>
            <person name="Woyke T."/>
            <person name="Pelin A."/>
            <person name="Henrissat B."/>
            <person name="Reynolds N.K."/>
            <person name="Benny G.L."/>
            <person name="Smith M.E."/>
            <person name="James T.Y."/>
            <person name="Grigoriev I.V."/>
        </authorList>
    </citation>
    <scope>NUCLEOTIDE SEQUENCE [LARGE SCALE GENOMIC DNA]</scope>
</reference>
<keyword evidence="6" id="KW-0521">NADP</keyword>
<keyword evidence="13" id="KW-0472">Membrane</keyword>
<protein>
    <recommendedName>
        <fullName evidence="10">3-dehydrosphinganine reductase</fullName>
        <ecNumber evidence="10">1.1.1.102</ecNumber>
    </recommendedName>
</protein>
<keyword evidence="4" id="KW-0547">Nucleotide-binding</keyword>
<proteinExistence type="predicted"/>
<feature type="transmembrane region" description="Helical" evidence="13">
    <location>
        <begin position="266"/>
        <end position="288"/>
    </location>
</feature>
<evidence type="ECO:0000256" key="5">
    <source>
        <dbReference type="ARBA" id="ARBA00022824"/>
    </source>
</evidence>
<dbReference type="InterPro" id="IPR020904">
    <property type="entry name" value="Sc_DH/Rdtase_CS"/>
</dbReference>
<dbReference type="InterPro" id="IPR002347">
    <property type="entry name" value="SDR_fam"/>
</dbReference>
<accession>A0A4P9Y6E0</accession>
<evidence type="ECO:0000256" key="11">
    <source>
        <dbReference type="ARBA" id="ARBA00044737"/>
    </source>
</evidence>
<keyword evidence="9" id="KW-0443">Lipid metabolism</keyword>
<dbReference type="PANTHER" id="PTHR43550:SF3">
    <property type="entry name" value="3-KETODIHYDROSPHINGOSINE REDUCTASE"/>
    <property type="match status" value="1"/>
</dbReference>
<dbReference type="SUPFAM" id="SSF51735">
    <property type="entry name" value="NAD(P)-binding Rossmann-fold domains"/>
    <property type="match status" value="1"/>
</dbReference>
<organism evidence="14 15">
    <name type="scientific">Piptocephalis cylindrospora</name>
    <dbReference type="NCBI Taxonomy" id="1907219"/>
    <lineage>
        <taxon>Eukaryota</taxon>
        <taxon>Fungi</taxon>
        <taxon>Fungi incertae sedis</taxon>
        <taxon>Zoopagomycota</taxon>
        <taxon>Zoopagomycotina</taxon>
        <taxon>Zoopagomycetes</taxon>
        <taxon>Zoopagales</taxon>
        <taxon>Piptocephalidaceae</taxon>
        <taxon>Piptocephalis</taxon>
    </lineage>
</organism>
<dbReference type="PANTHER" id="PTHR43550">
    <property type="entry name" value="3-KETODIHYDROSPHINGOSINE REDUCTASE"/>
    <property type="match status" value="1"/>
</dbReference>
<dbReference type="PRINTS" id="PR00081">
    <property type="entry name" value="GDHRDH"/>
</dbReference>
<dbReference type="InterPro" id="IPR036291">
    <property type="entry name" value="NAD(P)-bd_dom_sf"/>
</dbReference>
<comment type="pathway">
    <text evidence="3">Sphingolipid metabolism.</text>
</comment>
<dbReference type="AlphaFoldDB" id="A0A4P9Y6E0"/>
<evidence type="ECO:0000256" key="1">
    <source>
        <dbReference type="ARBA" id="ARBA00004240"/>
    </source>
</evidence>
<keyword evidence="13" id="KW-1133">Transmembrane helix</keyword>
<dbReference type="EC" id="1.1.1.102" evidence="10"/>
<dbReference type="Gene3D" id="3.40.50.720">
    <property type="entry name" value="NAD(P)-binding Rossmann-like Domain"/>
    <property type="match status" value="1"/>
</dbReference>
<dbReference type="PROSITE" id="PS00061">
    <property type="entry name" value="ADH_SHORT"/>
    <property type="match status" value="1"/>
</dbReference>
<keyword evidence="7" id="KW-0746">Sphingolipid metabolism</keyword>
<feature type="transmembrane region" description="Helical" evidence="13">
    <location>
        <begin position="145"/>
        <end position="166"/>
    </location>
</feature>
<evidence type="ECO:0000256" key="8">
    <source>
        <dbReference type="ARBA" id="ARBA00023002"/>
    </source>
</evidence>
<dbReference type="Pfam" id="PF00106">
    <property type="entry name" value="adh_short"/>
    <property type="match status" value="1"/>
</dbReference>
<evidence type="ECO:0000256" key="12">
    <source>
        <dbReference type="ARBA" id="ARBA00048930"/>
    </source>
</evidence>
<evidence type="ECO:0000256" key="7">
    <source>
        <dbReference type="ARBA" id="ARBA00022919"/>
    </source>
</evidence>
<evidence type="ECO:0000256" key="9">
    <source>
        <dbReference type="ARBA" id="ARBA00023098"/>
    </source>
</evidence>
<evidence type="ECO:0000256" key="13">
    <source>
        <dbReference type="SAM" id="Phobius"/>
    </source>
</evidence>
<evidence type="ECO:0000256" key="10">
    <source>
        <dbReference type="ARBA" id="ARBA00026112"/>
    </source>
</evidence>